<accession>A0ABN8WHL7</accession>
<sequence length="556" mass="65715">MILHIYYKECSSVIDITNLTTNIITLVSIKKDQVLPSLIDPSLQDIIPIIEDFKQESKALKTIENLAKYCAFYEDYNLAHQLLDYALTLYPNQHQNYYFKAILYFKQNDIPQTLLALKNMLHSVKASETQITHILNRLNDNNKISDCIFFIDSLLKEFNLPLSSRDFNILILPYDIKNKDKIIQYYYSIFFVMLCNTLEWKDQGQLTTLLDAEYQLNGFNPWYHLCMGKLSWILNNRPKTDFHFQKAKELSIEQNLIFTTGDCGVYTWLSDEEIHNLTNLQKDHDPFQLKMWQWSYADLKDEKPEISIILGCDFKYFRYFPKFLLSLLKAHIHNKHQEKTVISICLDNPSPEQIRFLRETANYIHQHIPHFYLTFGYGLSPYQDGAYFASVRYLFAPELFNLYPTQTFIVDIDAFAYEDFYQKVKNLREQYDFALRIFAFDQQGNQVAGEPWCLGAGILYLGDLEKTRSILQLLKQYVNYAYDPKNPLNWCIDQCALVQAFNYYIKPFWDTLRVTDIDYNPPFLLSHIIGEKDEFYCHDGIIDIDNFKKNLEKLIH</sequence>
<gene>
    <name evidence="1" type="ORF">R83534S58_LOCUS2030</name>
</gene>
<reference evidence="1" key="1">
    <citation type="submission" date="2022-10" db="EMBL/GenBank/DDBJ databases">
        <authorList>
            <person name="Botero Cardona J."/>
        </authorList>
    </citation>
    <scope>NUCLEOTIDE SEQUENCE</scope>
    <source>
        <strain evidence="1">R-83534</strain>
    </source>
</reference>
<keyword evidence="2" id="KW-1185">Reference proteome</keyword>
<organism evidence="1 2">
    <name type="scientific">Commensalibacter papalotli</name>
    <name type="common">ex Botero et al. 2024</name>
    <dbReference type="NCBI Taxonomy" id="2972766"/>
    <lineage>
        <taxon>Bacteria</taxon>
        <taxon>Pseudomonadati</taxon>
        <taxon>Pseudomonadota</taxon>
        <taxon>Alphaproteobacteria</taxon>
        <taxon>Acetobacterales</taxon>
        <taxon>Acetobacteraceae</taxon>
    </lineage>
</organism>
<protein>
    <recommendedName>
        <fullName evidence="3">Tetratricopeptide repeat protein</fullName>
    </recommendedName>
</protein>
<comment type="caution">
    <text evidence="1">The sequence shown here is derived from an EMBL/GenBank/DDBJ whole genome shotgun (WGS) entry which is preliminary data.</text>
</comment>
<dbReference type="EMBL" id="CAMXCH010000005">
    <property type="protein sequence ID" value="CAI3956380.1"/>
    <property type="molecule type" value="Genomic_DNA"/>
</dbReference>
<dbReference type="SUPFAM" id="SSF48452">
    <property type="entry name" value="TPR-like"/>
    <property type="match status" value="1"/>
</dbReference>
<proteinExistence type="predicted"/>
<evidence type="ECO:0008006" key="3">
    <source>
        <dbReference type="Google" id="ProtNLM"/>
    </source>
</evidence>
<evidence type="ECO:0000313" key="2">
    <source>
        <dbReference type="Proteomes" id="UP001154272"/>
    </source>
</evidence>
<dbReference type="InterPro" id="IPR011990">
    <property type="entry name" value="TPR-like_helical_dom_sf"/>
</dbReference>
<dbReference type="Proteomes" id="UP001154272">
    <property type="component" value="Unassembled WGS sequence"/>
</dbReference>
<evidence type="ECO:0000313" key="1">
    <source>
        <dbReference type="EMBL" id="CAI3956380.1"/>
    </source>
</evidence>
<name>A0ABN8WHL7_9PROT</name>